<keyword evidence="1" id="KW-0378">Hydrolase</keyword>
<keyword evidence="2" id="KW-0904">Protein phosphatase</keyword>
<dbReference type="PROSITE" id="PS00383">
    <property type="entry name" value="TYR_PHOSPHATASE_1"/>
    <property type="match status" value="1"/>
</dbReference>
<dbReference type="InterPro" id="IPR029021">
    <property type="entry name" value="Prot-tyrosine_phosphatase-like"/>
</dbReference>
<dbReference type="GO" id="GO:0004651">
    <property type="term" value="F:polynucleotide 5'-phosphatase activity"/>
    <property type="evidence" value="ECO:0007669"/>
    <property type="project" value="TreeGrafter"/>
</dbReference>
<evidence type="ECO:0000313" key="6">
    <source>
        <dbReference type="Proteomes" id="UP000887575"/>
    </source>
</evidence>
<feature type="region of interest" description="Disordered" evidence="3">
    <location>
        <begin position="292"/>
        <end position="326"/>
    </location>
</feature>
<dbReference type="FunFam" id="3.90.190.10:FF:000256">
    <property type="entry name" value="mRNA capping enzyme, C-terminal domain containing protein"/>
    <property type="match status" value="1"/>
</dbReference>
<evidence type="ECO:0000256" key="2">
    <source>
        <dbReference type="ARBA" id="ARBA00022912"/>
    </source>
</evidence>
<reference evidence="7" key="1">
    <citation type="submission" date="2024-02" db="UniProtKB">
        <authorList>
            <consortium name="WormBaseParasite"/>
        </authorList>
    </citation>
    <scope>IDENTIFICATION</scope>
</reference>
<dbReference type="SMART" id="SM00195">
    <property type="entry name" value="DSPc"/>
    <property type="match status" value="1"/>
</dbReference>
<evidence type="ECO:0000259" key="5">
    <source>
        <dbReference type="PROSITE" id="PS50056"/>
    </source>
</evidence>
<protein>
    <submittedName>
        <fullName evidence="7">RNA/RNP complex-1-interacting phosphatase</fullName>
    </submittedName>
</protein>
<feature type="compositionally biased region" description="Basic and acidic residues" evidence="3">
    <location>
        <begin position="207"/>
        <end position="223"/>
    </location>
</feature>
<dbReference type="Proteomes" id="UP000887575">
    <property type="component" value="Unassembled WGS sequence"/>
</dbReference>
<dbReference type="GO" id="GO:0004721">
    <property type="term" value="F:phosphoprotein phosphatase activity"/>
    <property type="evidence" value="ECO:0007669"/>
    <property type="project" value="UniProtKB-KW"/>
</dbReference>
<accession>A0AAF3E953</accession>
<keyword evidence="6" id="KW-1185">Reference proteome</keyword>
<name>A0AAF3E953_9BILA</name>
<dbReference type="InterPro" id="IPR000340">
    <property type="entry name" value="Dual-sp_phosphatase_cat-dom"/>
</dbReference>
<feature type="domain" description="Tyrosine specific protein phosphatases" evidence="5">
    <location>
        <begin position="129"/>
        <end position="187"/>
    </location>
</feature>
<dbReference type="InterPro" id="IPR000387">
    <property type="entry name" value="Tyr_Pase_dom"/>
</dbReference>
<dbReference type="Pfam" id="PF00782">
    <property type="entry name" value="DSPc"/>
    <property type="match status" value="1"/>
</dbReference>
<evidence type="ECO:0000256" key="3">
    <source>
        <dbReference type="SAM" id="MobiDB-lite"/>
    </source>
</evidence>
<dbReference type="InterPro" id="IPR016130">
    <property type="entry name" value="Tyr_Pase_AS"/>
</dbReference>
<dbReference type="PANTHER" id="PTHR10367:SF27">
    <property type="entry name" value="TYROSINE-PROTEIN PHOSPHATASE F54C8.4-RELATED"/>
    <property type="match status" value="1"/>
</dbReference>
<feature type="region of interest" description="Disordered" evidence="3">
    <location>
        <begin position="1"/>
        <end position="22"/>
    </location>
</feature>
<organism evidence="6 7">
    <name type="scientific">Mesorhabditis belari</name>
    <dbReference type="NCBI Taxonomy" id="2138241"/>
    <lineage>
        <taxon>Eukaryota</taxon>
        <taxon>Metazoa</taxon>
        <taxon>Ecdysozoa</taxon>
        <taxon>Nematoda</taxon>
        <taxon>Chromadorea</taxon>
        <taxon>Rhabditida</taxon>
        <taxon>Rhabditina</taxon>
        <taxon>Rhabditomorpha</taxon>
        <taxon>Rhabditoidea</taxon>
        <taxon>Rhabditidae</taxon>
        <taxon>Mesorhabditinae</taxon>
        <taxon>Mesorhabditis</taxon>
    </lineage>
</organism>
<feature type="domain" description="Tyrosine-protein phosphatase" evidence="4">
    <location>
        <begin position="39"/>
        <end position="213"/>
    </location>
</feature>
<evidence type="ECO:0000313" key="7">
    <source>
        <dbReference type="WBParaSite" id="MBELARI_LOCUS10447"/>
    </source>
</evidence>
<dbReference type="PROSITE" id="PS50054">
    <property type="entry name" value="TYR_PHOSPHATASE_DUAL"/>
    <property type="match status" value="1"/>
</dbReference>
<proteinExistence type="predicted"/>
<dbReference type="WBParaSite" id="MBELARI_LOCUS10447">
    <property type="protein sequence ID" value="MBELARI_LOCUS10447"/>
    <property type="gene ID" value="MBELARI_LOCUS10447"/>
</dbReference>
<feature type="region of interest" description="Disordered" evidence="3">
    <location>
        <begin position="207"/>
        <end position="241"/>
    </location>
</feature>
<evidence type="ECO:0000259" key="4">
    <source>
        <dbReference type="PROSITE" id="PS50054"/>
    </source>
</evidence>
<dbReference type="AlphaFoldDB" id="A0AAF3E953"/>
<dbReference type="SUPFAM" id="SSF52799">
    <property type="entry name" value="(Phosphotyrosine protein) phosphatases II"/>
    <property type="match status" value="1"/>
</dbReference>
<dbReference type="InterPro" id="IPR020422">
    <property type="entry name" value="TYR_PHOSPHATASE_DUAL_dom"/>
</dbReference>
<evidence type="ECO:0000256" key="1">
    <source>
        <dbReference type="ARBA" id="ARBA00022801"/>
    </source>
</evidence>
<dbReference type="PANTHER" id="PTHR10367">
    <property type="entry name" value="MRNA-CAPPING ENZYME"/>
    <property type="match status" value="1"/>
</dbReference>
<dbReference type="Gene3D" id="3.90.190.10">
    <property type="entry name" value="Protein tyrosine phosphatase superfamily"/>
    <property type="match status" value="1"/>
</dbReference>
<sequence>MTRNQESAGIKKHAQEARRKNTMVRTSRVVPRGWTKYTEKGNVIPNTRFFVFKTPLNYQLLTKVPKKFHWTTLHLMRKLAETGQKLGLVIDLTDTTRYYDRKEFEGVCVQYEKIFCPGRGFVERDEVIEQFYSAIKRFTLANEDEELLIGVHCTHGVNRSGYLICRFLIERLGWSSHEAIDAFEKARGYPIEKGAYVQALHKAAKDARNKKIEKSGSEDSEVLKKRRKKEKRKQRDDGETNDMIQQFLGQLGQHTNSEQIGTSAMDSPADFDNSPAPQSWTDLVDLQRAQTAEDVTDSPMLDEFDDEQNGPEEMSNSKKRRLRKRKQEELLKVMKRGNFHEIQEMINARYGDG</sequence>
<dbReference type="PROSITE" id="PS50056">
    <property type="entry name" value="TYR_PHOSPHATASE_2"/>
    <property type="match status" value="1"/>
</dbReference>
<feature type="compositionally biased region" description="Acidic residues" evidence="3">
    <location>
        <begin position="294"/>
        <end position="310"/>
    </location>
</feature>
<dbReference type="InterPro" id="IPR051029">
    <property type="entry name" value="mRNA_Capping_Enz/RNA_Phosphat"/>
</dbReference>